<dbReference type="InterPro" id="IPR043504">
    <property type="entry name" value="Peptidase_S1_PA_chymotrypsin"/>
</dbReference>
<keyword evidence="2 7" id="KW-0645">Protease</keyword>
<evidence type="ECO:0000259" key="6">
    <source>
        <dbReference type="SMART" id="SM00228"/>
    </source>
</evidence>
<evidence type="ECO:0000256" key="5">
    <source>
        <dbReference type="SAM" id="SignalP"/>
    </source>
</evidence>
<dbReference type="OrthoDB" id="248175at2"/>
<comment type="similarity">
    <text evidence="1">Belongs to the peptidase S1C family.</text>
</comment>
<dbReference type="PANTHER" id="PTHR22939">
    <property type="entry name" value="SERINE PROTEASE FAMILY S1C HTRA-RELATED"/>
    <property type="match status" value="1"/>
</dbReference>
<feature type="chain" id="PRO_5022861164" evidence="5">
    <location>
        <begin position="29"/>
        <end position="495"/>
    </location>
</feature>
<feature type="region of interest" description="Disordered" evidence="4">
    <location>
        <begin position="77"/>
        <end position="110"/>
    </location>
</feature>
<dbReference type="Proteomes" id="UP000318995">
    <property type="component" value="Unassembled WGS sequence"/>
</dbReference>
<dbReference type="InterPro" id="IPR001478">
    <property type="entry name" value="PDZ"/>
</dbReference>
<keyword evidence="3" id="KW-0378">Hydrolase</keyword>
<dbReference type="CDD" id="cd06779">
    <property type="entry name" value="cpPDZ_Deg_HtrA-like"/>
    <property type="match status" value="1"/>
</dbReference>
<gene>
    <name evidence="7" type="primary">htrA_3</name>
    <name evidence="7" type="ORF">Pla111_24490</name>
</gene>
<dbReference type="SMART" id="SM00228">
    <property type="entry name" value="PDZ"/>
    <property type="match status" value="2"/>
</dbReference>
<feature type="signal peptide" evidence="5">
    <location>
        <begin position="1"/>
        <end position="28"/>
    </location>
</feature>
<dbReference type="InterPro" id="IPR036034">
    <property type="entry name" value="PDZ_sf"/>
</dbReference>
<feature type="domain" description="PDZ" evidence="6">
    <location>
        <begin position="399"/>
        <end position="482"/>
    </location>
</feature>
<evidence type="ECO:0000313" key="8">
    <source>
        <dbReference type="Proteomes" id="UP000318995"/>
    </source>
</evidence>
<keyword evidence="8" id="KW-1185">Reference proteome</keyword>
<evidence type="ECO:0000256" key="3">
    <source>
        <dbReference type="ARBA" id="ARBA00022801"/>
    </source>
</evidence>
<dbReference type="GO" id="GO:0004252">
    <property type="term" value="F:serine-type endopeptidase activity"/>
    <property type="evidence" value="ECO:0007669"/>
    <property type="project" value="InterPro"/>
</dbReference>
<proteinExistence type="inferred from homology"/>
<sequence precursor="true">MTMESRTAARTIAVLWPAALVATTIAHLATATETQRQAADREPSHAKELSQEFRAAAQRVMPSVVLIESLRGPRATPQWRRLQQRRNRHLTRSEVLTEDDPSNPRDERGSGIIIDGSGVILTCHHVVAGADVIFVTLSDGRRFEPIDVRSEPDRDLAILRINTDGQLPAARLGDSDGLQLGDWVVSVGNPYGLERSISTGTVSATDRDTSLSPAPLIQSDASSNPGSSGGALANLEGEVVGVLAGSLGVDAGFQGVSLAVPINGARQVAEELSKRGTRVHGYLGCDLQPLSPRTSQKLELPREGGLYVLYVAEETPAARAKLLVGDLITHFDGEPIDEQHPFKKIFDDVEPGEAHRLLVFREGRTRHISITIDRRPGANSLTPPHPPEHKHVPSQPFCKRFGLCVDALLPEVASQLGYDADATGALIAGVETGGAAYKDGIAAGMLVLRVNEHEIRTSADFARVTSMVPPEKPVLMLIKSPDKRYLTILANQETR</sequence>
<feature type="domain" description="PDZ" evidence="6">
    <location>
        <begin position="281"/>
        <end position="363"/>
    </location>
</feature>
<dbReference type="Pfam" id="PF13180">
    <property type="entry name" value="PDZ_2"/>
    <property type="match status" value="1"/>
</dbReference>
<keyword evidence="5" id="KW-0732">Signal</keyword>
<dbReference type="PRINTS" id="PR00834">
    <property type="entry name" value="PROTEASES2C"/>
</dbReference>
<dbReference type="Pfam" id="PF13365">
    <property type="entry name" value="Trypsin_2"/>
    <property type="match status" value="1"/>
</dbReference>
<dbReference type="SUPFAM" id="SSF50156">
    <property type="entry name" value="PDZ domain-like"/>
    <property type="match status" value="2"/>
</dbReference>
<evidence type="ECO:0000313" key="7">
    <source>
        <dbReference type="EMBL" id="TWT43498.1"/>
    </source>
</evidence>
<comment type="caution">
    <text evidence="7">The sequence shown here is derived from an EMBL/GenBank/DDBJ whole genome shotgun (WGS) entry which is preliminary data.</text>
</comment>
<dbReference type="GO" id="GO:0006508">
    <property type="term" value="P:proteolysis"/>
    <property type="evidence" value="ECO:0007669"/>
    <property type="project" value="UniProtKB-KW"/>
</dbReference>
<accession>A0A5C5VXY7</accession>
<feature type="region of interest" description="Disordered" evidence="4">
    <location>
        <begin position="198"/>
        <end position="229"/>
    </location>
</feature>
<dbReference type="PANTHER" id="PTHR22939:SF129">
    <property type="entry name" value="SERINE PROTEASE HTRA2, MITOCHONDRIAL"/>
    <property type="match status" value="1"/>
</dbReference>
<name>A0A5C5VXY7_9BACT</name>
<dbReference type="EMBL" id="SJPH01000004">
    <property type="protein sequence ID" value="TWT43498.1"/>
    <property type="molecule type" value="Genomic_DNA"/>
</dbReference>
<dbReference type="Gene3D" id="2.40.10.10">
    <property type="entry name" value="Trypsin-like serine proteases"/>
    <property type="match status" value="2"/>
</dbReference>
<dbReference type="AlphaFoldDB" id="A0A5C5VXY7"/>
<dbReference type="SUPFAM" id="SSF50494">
    <property type="entry name" value="Trypsin-like serine proteases"/>
    <property type="match status" value="1"/>
</dbReference>
<evidence type="ECO:0000256" key="2">
    <source>
        <dbReference type="ARBA" id="ARBA00022670"/>
    </source>
</evidence>
<evidence type="ECO:0000256" key="1">
    <source>
        <dbReference type="ARBA" id="ARBA00010541"/>
    </source>
</evidence>
<protein>
    <submittedName>
        <fullName evidence="7">Putative serine protease HtrA</fullName>
    </submittedName>
</protein>
<dbReference type="InterPro" id="IPR001940">
    <property type="entry name" value="Peptidase_S1C"/>
</dbReference>
<organism evidence="7 8">
    <name type="scientific">Botrimarina hoheduenensis</name>
    <dbReference type="NCBI Taxonomy" id="2528000"/>
    <lineage>
        <taxon>Bacteria</taxon>
        <taxon>Pseudomonadati</taxon>
        <taxon>Planctomycetota</taxon>
        <taxon>Planctomycetia</taxon>
        <taxon>Pirellulales</taxon>
        <taxon>Lacipirellulaceae</taxon>
        <taxon>Botrimarina</taxon>
    </lineage>
</organism>
<dbReference type="InterPro" id="IPR009003">
    <property type="entry name" value="Peptidase_S1_PA"/>
</dbReference>
<reference evidence="7 8" key="1">
    <citation type="submission" date="2019-02" db="EMBL/GenBank/DDBJ databases">
        <title>Deep-cultivation of Planctomycetes and their phenomic and genomic characterization uncovers novel biology.</title>
        <authorList>
            <person name="Wiegand S."/>
            <person name="Jogler M."/>
            <person name="Boedeker C."/>
            <person name="Pinto D."/>
            <person name="Vollmers J."/>
            <person name="Rivas-Marin E."/>
            <person name="Kohn T."/>
            <person name="Peeters S.H."/>
            <person name="Heuer A."/>
            <person name="Rast P."/>
            <person name="Oberbeckmann S."/>
            <person name="Bunk B."/>
            <person name="Jeske O."/>
            <person name="Meyerdierks A."/>
            <person name="Storesund J.E."/>
            <person name="Kallscheuer N."/>
            <person name="Luecker S."/>
            <person name="Lage O.M."/>
            <person name="Pohl T."/>
            <person name="Merkel B.J."/>
            <person name="Hornburger P."/>
            <person name="Mueller R.-W."/>
            <person name="Bruemmer F."/>
            <person name="Labrenz M."/>
            <person name="Spormann A.M."/>
            <person name="Op Den Camp H."/>
            <person name="Overmann J."/>
            <person name="Amann R."/>
            <person name="Jetten M.S.M."/>
            <person name="Mascher T."/>
            <person name="Medema M.H."/>
            <person name="Devos D.P."/>
            <person name="Kaster A.-K."/>
            <person name="Ovreas L."/>
            <person name="Rohde M."/>
            <person name="Galperin M.Y."/>
            <person name="Jogler C."/>
        </authorList>
    </citation>
    <scope>NUCLEOTIDE SEQUENCE [LARGE SCALE GENOMIC DNA]</scope>
    <source>
        <strain evidence="7 8">Pla111</strain>
    </source>
</reference>
<dbReference type="Gene3D" id="2.30.42.10">
    <property type="match status" value="2"/>
</dbReference>
<evidence type="ECO:0000256" key="4">
    <source>
        <dbReference type="SAM" id="MobiDB-lite"/>
    </source>
</evidence>